<dbReference type="Proteomes" id="UP000628448">
    <property type="component" value="Unassembled WGS sequence"/>
</dbReference>
<evidence type="ECO:0008006" key="3">
    <source>
        <dbReference type="Google" id="ProtNLM"/>
    </source>
</evidence>
<name>A0A931GYL5_9BACT</name>
<gene>
    <name evidence="1" type="ORF">I5907_10325</name>
</gene>
<dbReference type="RefSeq" id="WP_196990635.1">
    <property type="nucleotide sequence ID" value="NZ_JADWYR010000001.1"/>
</dbReference>
<proteinExistence type="predicted"/>
<keyword evidence="2" id="KW-1185">Reference proteome</keyword>
<evidence type="ECO:0000313" key="2">
    <source>
        <dbReference type="Proteomes" id="UP000628448"/>
    </source>
</evidence>
<comment type="caution">
    <text evidence="1">The sequence shown here is derived from an EMBL/GenBank/DDBJ whole genome shotgun (WGS) entry which is preliminary data.</text>
</comment>
<dbReference type="EMBL" id="JADWYR010000001">
    <property type="protein sequence ID" value="MBG9376632.1"/>
    <property type="molecule type" value="Genomic_DNA"/>
</dbReference>
<organism evidence="1 2">
    <name type="scientific">Panacibacter microcysteis</name>
    <dbReference type="NCBI Taxonomy" id="2793269"/>
    <lineage>
        <taxon>Bacteria</taxon>
        <taxon>Pseudomonadati</taxon>
        <taxon>Bacteroidota</taxon>
        <taxon>Chitinophagia</taxon>
        <taxon>Chitinophagales</taxon>
        <taxon>Chitinophagaceae</taxon>
        <taxon>Panacibacter</taxon>
    </lineage>
</organism>
<accession>A0A931GYL5</accession>
<evidence type="ECO:0000313" key="1">
    <source>
        <dbReference type="EMBL" id="MBG9376632.1"/>
    </source>
</evidence>
<reference evidence="1" key="1">
    <citation type="submission" date="2020-11" db="EMBL/GenBank/DDBJ databases">
        <title>Bacterial whole genome sequence for Panacibacter sp. DH6.</title>
        <authorList>
            <person name="Le V."/>
            <person name="Ko S."/>
            <person name="Ahn C.-Y."/>
            <person name="Oh H.-M."/>
        </authorList>
    </citation>
    <scope>NUCLEOTIDE SEQUENCE</scope>
    <source>
        <strain evidence="1">DH6</strain>
    </source>
</reference>
<dbReference type="PROSITE" id="PS51257">
    <property type="entry name" value="PROKAR_LIPOPROTEIN"/>
    <property type="match status" value="1"/>
</dbReference>
<protein>
    <recommendedName>
        <fullName evidence="3">YHS domain-containing protein</fullName>
    </recommendedName>
</protein>
<sequence>MKKTMLYLIATVLCSCGNTVQENTASADSSMHMAHDTAAHPDFSRVTFASRRDTTCRMPLSAGIADTAIVEGKVYGFCSKECKDEFVKTLSAKAHH</sequence>
<dbReference type="AlphaFoldDB" id="A0A931GYL5"/>